<comment type="caution">
    <text evidence="6">The sequence shown here is derived from an EMBL/GenBank/DDBJ whole genome shotgun (WGS) entry which is preliminary data.</text>
</comment>
<dbReference type="EMBL" id="JALBWM010000049">
    <property type="protein sequence ID" value="MCO1335086.1"/>
    <property type="molecule type" value="Genomic_DNA"/>
</dbReference>
<evidence type="ECO:0000313" key="6">
    <source>
        <dbReference type="EMBL" id="MCO1335086.1"/>
    </source>
</evidence>
<evidence type="ECO:0008006" key="8">
    <source>
        <dbReference type="Google" id="ProtNLM"/>
    </source>
</evidence>
<feature type="compositionally biased region" description="Basic and acidic residues" evidence="5">
    <location>
        <begin position="256"/>
        <end position="269"/>
    </location>
</feature>
<feature type="region of interest" description="Disordered" evidence="5">
    <location>
        <begin position="317"/>
        <end position="352"/>
    </location>
</feature>
<dbReference type="InterPro" id="IPR059100">
    <property type="entry name" value="TSP3_bac"/>
</dbReference>
<evidence type="ECO:0000256" key="2">
    <source>
        <dbReference type="ARBA" id="ARBA00022525"/>
    </source>
</evidence>
<dbReference type="RefSeq" id="WP_252467581.1">
    <property type="nucleotide sequence ID" value="NZ_JALBWM010000049.1"/>
</dbReference>
<reference evidence="6" key="1">
    <citation type="journal article" date="2022" name="Arch. Microbiol.">
        <title>Microbulbifer okhotskensis sp. nov., isolated from a deep bottom sediment of the Okhotsk Sea.</title>
        <authorList>
            <person name="Romanenko L."/>
            <person name="Kurilenko V."/>
            <person name="Otstavnykh N."/>
            <person name="Velansky P."/>
            <person name="Isaeva M."/>
            <person name="Mikhailov V."/>
        </authorList>
    </citation>
    <scope>NUCLEOTIDE SEQUENCE</scope>
    <source>
        <strain evidence="6">OS29</strain>
    </source>
</reference>
<feature type="compositionally biased region" description="Basic and acidic residues" evidence="5">
    <location>
        <begin position="195"/>
        <end position="207"/>
    </location>
</feature>
<keyword evidence="7" id="KW-1185">Reference proteome</keyword>
<comment type="subcellular location">
    <subcellularLocation>
        <location evidence="1">Secreted</location>
    </subcellularLocation>
</comment>
<keyword evidence="3" id="KW-0732">Signal</keyword>
<feature type="region of interest" description="Disordered" evidence="5">
    <location>
        <begin position="157"/>
        <end position="213"/>
    </location>
</feature>
<dbReference type="InterPro" id="IPR028974">
    <property type="entry name" value="TSP_type-3_rpt"/>
</dbReference>
<gene>
    <name evidence="6" type="ORF">MO867_12155</name>
</gene>
<protein>
    <recommendedName>
        <fullName evidence="8">Thrombospondin type 3 repeat-containing protein</fullName>
    </recommendedName>
</protein>
<evidence type="ECO:0000256" key="5">
    <source>
        <dbReference type="SAM" id="MobiDB-lite"/>
    </source>
</evidence>
<dbReference type="InterPro" id="IPR053180">
    <property type="entry name" value="Ca-binding_acidic-repeat"/>
</dbReference>
<dbReference type="Proteomes" id="UP001139028">
    <property type="component" value="Unassembled WGS sequence"/>
</dbReference>
<keyword evidence="4" id="KW-0106">Calcium</keyword>
<dbReference type="PANTHER" id="PTHR37467">
    <property type="entry name" value="EXPORTED CALCIUM-BINDING GLYCOPROTEIN-RELATED"/>
    <property type="match status" value="1"/>
</dbReference>
<dbReference type="PANTHER" id="PTHR37467:SF1">
    <property type="entry name" value="EXPORTED CALCIUM-BINDING GLYCOPROTEIN"/>
    <property type="match status" value="1"/>
</dbReference>
<name>A0A9X2J821_9GAMM</name>
<dbReference type="AlphaFoldDB" id="A0A9X2J821"/>
<feature type="region of interest" description="Disordered" evidence="5">
    <location>
        <begin position="246"/>
        <end position="269"/>
    </location>
</feature>
<dbReference type="GO" id="GO:0005509">
    <property type="term" value="F:calcium ion binding"/>
    <property type="evidence" value="ECO:0007669"/>
    <property type="project" value="InterPro"/>
</dbReference>
<feature type="compositionally biased region" description="Acidic residues" evidence="5">
    <location>
        <begin position="329"/>
        <end position="338"/>
    </location>
</feature>
<evidence type="ECO:0000256" key="1">
    <source>
        <dbReference type="ARBA" id="ARBA00004613"/>
    </source>
</evidence>
<keyword evidence="2" id="KW-0964">Secreted</keyword>
<dbReference type="Pfam" id="PF18884">
    <property type="entry name" value="TSP3_bac"/>
    <property type="match status" value="6"/>
</dbReference>
<evidence type="ECO:0000313" key="7">
    <source>
        <dbReference type="Proteomes" id="UP001139028"/>
    </source>
</evidence>
<dbReference type="Gene3D" id="4.10.1080.10">
    <property type="entry name" value="TSP type-3 repeat"/>
    <property type="match status" value="1"/>
</dbReference>
<evidence type="ECO:0000256" key="4">
    <source>
        <dbReference type="ARBA" id="ARBA00022837"/>
    </source>
</evidence>
<evidence type="ECO:0000256" key="3">
    <source>
        <dbReference type="ARBA" id="ARBA00022729"/>
    </source>
</evidence>
<sequence length="352" mass="38738">MPDYWESYYGLNINSAEDALFSLDGDGLSNLLEFQLKTNPIREDTDFDGVNDDLDLWPLGWSKSINSDQNGIPAPWELNRGLSDNDAHDATRDDDNDGLTNLQEYQAGTCIDLADNDFDGVSDGEDVAPLNGAYRFDIDEDGLPQAWEEQYQLNIGYDDAGDDLDNDGLTNLQEYQAGTDPHNPDSDGDGVFVGEDTHPADARYSRDEDGDGMADEWEQEHGLYSTDPLDAIFDFDADGLSNLQEYQLGTDPQVADSDRDGINDGEDRHPLDARYRLDQDGDGLPEMWEMQYGLSDSNTEDGLSDWDNDGLTSVLEFELGTNPINPDTGGDDIPDAEDPSPAGEAGSEELAF</sequence>
<accession>A0A9X2J821</accession>
<proteinExistence type="predicted"/>
<organism evidence="6 7">
    <name type="scientific">Microbulbifer okhotskensis</name>
    <dbReference type="NCBI Taxonomy" id="2926617"/>
    <lineage>
        <taxon>Bacteria</taxon>
        <taxon>Pseudomonadati</taxon>
        <taxon>Pseudomonadota</taxon>
        <taxon>Gammaproteobacteria</taxon>
        <taxon>Cellvibrionales</taxon>
        <taxon>Microbulbiferaceae</taxon>
        <taxon>Microbulbifer</taxon>
    </lineage>
</organism>